<evidence type="ECO:0000313" key="1">
    <source>
        <dbReference type="EMBL" id="CUP56646.1"/>
    </source>
</evidence>
<gene>
    <name evidence="2" type="ORF">BFLFYP10_02799</name>
    <name evidence="1" type="ORF">ERS852461_02878</name>
</gene>
<accession>A0A6N2W767</accession>
<organism evidence="1 3">
    <name type="scientific">Bacteroides faecis</name>
    <dbReference type="NCBI Taxonomy" id="674529"/>
    <lineage>
        <taxon>Bacteria</taxon>
        <taxon>Pseudomonadati</taxon>
        <taxon>Bacteroidota</taxon>
        <taxon>Bacteroidia</taxon>
        <taxon>Bacteroidales</taxon>
        <taxon>Bacteroidaceae</taxon>
        <taxon>Bacteroides</taxon>
    </lineage>
</organism>
<dbReference type="EMBL" id="CZAE01000013">
    <property type="protein sequence ID" value="CUP56646.1"/>
    <property type="molecule type" value="Genomic_DNA"/>
</dbReference>
<name>A0A174PA05_9BACE</name>
<dbReference type="EMBL" id="CACRSZ010000061">
    <property type="protein sequence ID" value="VYT38070.1"/>
    <property type="molecule type" value="Genomic_DNA"/>
</dbReference>
<reference evidence="1 3" key="1">
    <citation type="submission" date="2015-09" db="EMBL/GenBank/DDBJ databases">
        <authorList>
            <consortium name="Pathogen Informatics"/>
        </authorList>
    </citation>
    <scope>NUCLEOTIDE SEQUENCE [LARGE SCALE GENOMIC DNA]</scope>
    <source>
        <strain evidence="1 3">2789STDY5834846</strain>
    </source>
</reference>
<evidence type="ECO:0000313" key="2">
    <source>
        <dbReference type="EMBL" id="VYT38070.1"/>
    </source>
</evidence>
<dbReference type="AlphaFoldDB" id="A0A174PA05"/>
<proteinExistence type="predicted"/>
<sequence>MIIASKLHEITTSCKYVLYINDFLINNWCGIVMYALK</sequence>
<dbReference type="Proteomes" id="UP000095606">
    <property type="component" value="Unassembled WGS sequence"/>
</dbReference>
<evidence type="ECO:0000313" key="3">
    <source>
        <dbReference type="Proteomes" id="UP000095606"/>
    </source>
</evidence>
<protein>
    <submittedName>
        <fullName evidence="1">Uncharacterized protein</fullName>
    </submittedName>
</protein>
<accession>A0A174PA05</accession>
<reference evidence="2" key="2">
    <citation type="submission" date="2019-11" db="EMBL/GenBank/DDBJ databases">
        <authorList>
            <person name="Feng L."/>
        </authorList>
    </citation>
    <scope>NUCLEOTIDE SEQUENCE</scope>
    <source>
        <strain evidence="2">BfaecisLFYP10</strain>
    </source>
</reference>